<dbReference type="HOGENOM" id="CLU_1309927_0_0_1"/>
<accession>A0A067MBG5</accession>
<sequence>MMSKRAGNQRRGGVQKRIGHLISLPPPVLFFLARRKPSWAQSLVLCPWQIRSVLRVRGCCNQAAVRLPRTHLWRRGRAFDPRCFFPLPAKRARIRRGAESNQGPLSDSAIVPQWPYIICSSFSPSPAPAAGLLNPAPPARLGRVFWIPGGGDVQCAPLTPTRVLTLVYCRQNASAGGSSFVPAVDTARALLSARVLLVCAPVSLPGAPGL</sequence>
<keyword evidence="2" id="KW-1185">Reference proteome</keyword>
<dbReference type="InParanoid" id="A0A067MBG5"/>
<organism evidence="1 2">
    <name type="scientific">Botryobasidium botryosum (strain FD-172 SS1)</name>
    <dbReference type="NCBI Taxonomy" id="930990"/>
    <lineage>
        <taxon>Eukaryota</taxon>
        <taxon>Fungi</taxon>
        <taxon>Dikarya</taxon>
        <taxon>Basidiomycota</taxon>
        <taxon>Agaricomycotina</taxon>
        <taxon>Agaricomycetes</taxon>
        <taxon>Cantharellales</taxon>
        <taxon>Botryobasidiaceae</taxon>
        <taxon>Botryobasidium</taxon>
    </lineage>
</organism>
<gene>
    <name evidence="1" type="ORF">BOTBODRAFT_539471</name>
</gene>
<dbReference type="AlphaFoldDB" id="A0A067MBG5"/>
<protein>
    <submittedName>
        <fullName evidence="1">Uncharacterized protein</fullName>
    </submittedName>
</protein>
<dbReference type="EMBL" id="KL198084">
    <property type="protein sequence ID" value="KDQ08926.1"/>
    <property type="molecule type" value="Genomic_DNA"/>
</dbReference>
<evidence type="ECO:0000313" key="1">
    <source>
        <dbReference type="EMBL" id="KDQ08926.1"/>
    </source>
</evidence>
<name>A0A067MBG5_BOTB1</name>
<dbReference type="Proteomes" id="UP000027195">
    <property type="component" value="Unassembled WGS sequence"/>
</dbReference>
<proteinExistence type="predicted"/>
<reference evidence="2" key="1">
    <citation type="journal article" date="2014" name="Proc. Natl. Acad. Sci. U.S.A.">
        <title>Extensive sampling of basidiomycete genomes demonstrates inadequacy of the white-rot/brown-rot paradigm for wood decay fungi.</title>
        <authorList>
            <person name="Riley R."/>
            <person name="Salamov A.A."/>
            <person name="Brown D.W."/>
            <person name="Nagy L.G."/>
            <person name="Floudas D."/>
            <person name="Held B.W."/>
            <person name="Levasseur A."/>
            <person name="Lombard V."/>
            <person name="Morin E."/>
            <person name="Otillar R."/>
            <person name="Lindquist E.A."/>
            <person name="Sun H."/>
            <person name="LaButti K.M."/>
            <person name="Schmutz J."/>
            <person name="Jabbour D."/>
            <person name="Luo H."/>
            <person name="Baker S.E."/>
            <person name="Pisabarro A.G."/>
            <person name="Walton J.D."/>
            <person name="Blanchette R.A."/>
            <person name="Henrissat B."/>
            <person name="Martin F."/>
            <person name="Cullen D."/>
            <person name="Hibbett D.S."/>
            <person name="Grigoriev I.V."/>
        </authorList>
    </citation>
    <scope>NUCLEOTIDE SEQUENCE [LARGE SCALE GENOMIC DNA]</scope>
    <source>
        <strain evidence="2">FD-172 SS1</strain>
    </source>
</reference>
<evidence type="ECO:0000313" key="2">
    <source>
        <dbReference type="Proteomes" id="UP000027195"/>
    </source>
</evidence>